<gene>
    <name evidence="2" type="primary">ORF23566</name>
</gene>
<accession>A0A0B6YEV0</accession>
<feature type="region of interest" description="Disordered" evidence="1">
    <location>
        <begin position="1"/>
        <end position="33"/>
    </location>
</feature>
<dbReference type="EMBL" id="HACG01007888">
    <property type="protein sequence ID" value="CEK54753.1"/>
    <property type="molecule type" value="Transcribed_RNA"/>
</dbReference>
<feature type="region of interest" description="Disordered" evidence="1">
    <location>
        <begin position="125"/>
        <end position="164"/>
    </location>
</feature>
<organism evidence="2">
    <name type="scientific">Arion vulgaris</name>
    <dbReference type="NCBI Taxonomy" id="1028688"/>
    <lineage>
        <taxon>Eukaryota</taxon>
        <taxon>Metazoa</taxon>
        <taxon>Spiralia</taxon>
        <taxon>Lophotrochozoa</taxon>
        <taxon>Mollusca</taxon>
        <taxon>Gastropoda</taxon>
        <taxon>Heterobranchia</taxon>
        <taxon>Euthyneura</taxon>
        <taxon>Panpulmonata</taxon>
        <taxon>Eupulmonata</taxon>
        <taxon>Stylommatophora</taxon>
        <taxon>Helicina</taxon>
        <taxon>Arionoidea</taxon>
        <taxon>Arionidae</taxon>
        <taxon>Arion</taxon>
    </lineage>
</organism>
<evidence type="ECO:0000313" key="2">
    <source>
        <dbReference type="EMBL" id="CEK54753.1"/>
    </source>
</evidence>
<feature type="non-terminal residue" evidence="2">
    <location>
        <position position="1"/>
    </location>
</feature>
<name>A0A0B6YEV0_9EUPU</name>
<feature type="compositionally biased region" description="Polar residues" evidence="1">
    <location>
        <begin position="147"/>
        <end position="164"/>
    </location>
</feature>
<protein>
    <submittedName>
        <fullName evidence="2">Uncharacterized protein</fullName>
    </submittedName>
</protein>
<sequence>HNDNTSRSVSSGSSSFADRYSSITTSFPSTIPPIRRMLIPSKSISNSSPWEVDNGDDSASEYNIVVKTFEASNNNRVLRMKSEPLDEDPYKQRNEFYASPSSQTSMSNYQQAPLVRIAEKQLHHLGGNSYTRDSGNRDSVLGEATEESSNTGRDEPGSSNSAGLSSIDVAEAIANNLPTMKIFEIAEHFEDSISSHVEMEETAQRN</sequence>
<dbReference type="AlphaFoldDB" id="A0A0B6YEV0"/>
<proteinExistence type="predicted"/>
<evidence type="ECO:0000256" key="1">
    <source>
        <dbReference type="SAM" id="MobiDB-lite"/>
    </source>
</evidence>
<reference evidence="2" key="1">
    <citation type="submission" date="2014-12" db="EMBL/GenBank/DDBJ databases">
        <title>Insight into the proteome of Arion vulgaris.</title>
        <authorList>
            <person name="Aradska J."/>
            <person name="Bulat T."/>
            <person name="Smidak R."/>
            <person name="Sarate P."/>
            <person name="Gangsoo J."/>
            <person name="Sialana F."/>
            <person name="Bilban M."/>
            <person name="Lubec G."/>
        </authorList>
    </citation>
    <scope>NUCLEOTIDE SEQUENCE</scope>
    <source>
        <tissue evidence="2">Skin</tissue>
    </source>
</reference>